<comment type="caution">
    <text evidence="2">The sequence shown here is derived from an EMBL/GenBank/DDBJ whole genome shotgun (WGS) entry which is preliminary data.</text>
</comment>
<protein>
    <submittedName>
        <fullName evidence="2">Uncharacterized protein</fullName>
    </submittedName>
</protein>
<reference evidence="2" key="1">
    <citation type="journal article" date="2022" name="bioRxiv">
        <title>Sequencing and chromosome-scale assembly of the giantPleurodeles waltlgenome.</title>
        <authorList>
            <person name="Brown T."/>
            <person name="Elewa A."/>
            <person name="Iarovenko S."/>
            <person name="Subramanian E."/>
            <person name="Araus A.J."/>
            <person name="Petzold A."/>
            <person name="Susuki M."/>
            <person name="Suzuki K.-i.T."/>
            <person name="Hayashi T."/>
            <person name="Toyoda A."/>
            <person name="Oliveira C."/>
            <person name="Osipova E."/>
            <person name="Leigh N.D."/>
            <person name="Simon A."/>
            <person name="Yun M.H."/>
        </authorList>
    </citation>
    <scope>NUCLEOTIDE SEQUENCE</scope>
    <source>
        <strain evidence="2">20211129_DDA</strain>
        <tissue evidence="2">Liver</tissue>
    </source>
</reference>
<feature type="region of interest" description="Disordered" evidence="1">
    <location>
        <begin position="66"/>
        <end position="92"/>
    </location>
</feature>
<organism evidence="2 3">
    <name type="scientific">Pleurodeles waltl</name>
    <name type="common">Iberian ribbed newt</name>
    <dbReference type="NCBI Taxonomy" id="8319"/>
    <lineage>
        <taxon>Eukaryota</taxon>
        <taxon>Metazoa</taxon>
        <taxon>Chordata</taxon>
        <taxon>Craniata</taxon>
        <taxon>Vertebrata</taxon>
        <taxon>Euteleostomi</taxon>
        <taxon>Amphibia</taxon>
        <taxon>Batrachia</taxon>
        <taxon>Caudata</taxon>
        <taxon>Salamandroidea</taxon>
        <taxon>Salamandridae</taxon>
        <taxon>Pleurodelinae</taxon>
        <taxon>Pleurodeles</taxon>
    </lineage>
</organism>
<dbReference type="EMBL" id="JANPWB010000007">
    <property type="protein sequence ID" value="KAJ1174549.1"/>
    <property type="molecule type" value="Genomic_DNA"/>
</dbReference>
<proteinExistence type="predicted"/>
<accession>A0AAV7TEX3</accession>
<dbReference type="Proteomes" id="UP001066276">
    <property type="component" value="Chromosome 4_1"/>
</dbReference>
<keyword evidence="3" id="KW-1185">Reference proteome</keyword>
<evidence type="ECO:0000313" key="2">
    <source>
        <dbReference type="EMBL" id="KAJ1174549.1"/>
    </source>
</evidence>
<gene>
    <name evidence="2" type="ORF">NDU88_006370</name>
</gene>
<evidence type="ECO:0000313" key="3">
    <source>
        <dbReference type="Proteomes" id="UP001066276"/>
    </source>
</evidence>
<sequence length="92" mass="10921">MKPWNNFCPTFVLLSEDTRQPEDTFYFCILPRLLRLRQRSRLTIRERCLEGRSNEPLVCGAESVHEASPEACEDRKRIDSRPRGKRVRTEKE</sequence>
<name>A0AAV7TEX3_PLEWA</name>
<evidence type="ECO:0000256" key="1">
    <source>
        <dbReference type="SAM" id="MobiDB-lite"/>
    </source>
</evidence>
<dbReference type="AlphaFoldDB" id="A0AAV7TEX3"/>